<organism evidence="3">
    <name type="scientific">Oppiella nova</name>
    <dbReference type="NCBI Taxonomy" id="334625"/>
    <lineage>
        <taxon>Eukaryota</taxon>
        <taxon>Metazoa</taxon>
        <taxon>Ecdysozoa</taxon>
        <taxon>Arthropoda</taxon>
        <taxon>Chelicerata</taxon>
        <taxon>Arachnida</taxon>
        <taxon>Acari</taxon>
        <taxon>Acariformes</taxon>
        <taxon>Sarcoptiformes</taxon>
        <taxon>Oribatida</taxon>
        <taxon>Brachypylina</taxon>
        <taxon>Oppioidea</taxon>
        <taxon>Oppiidae</taxon>
        <taxon>Oppiella</taxon>
    </lineage>
</organism>
<protein>
    <recommendedName>
        <fullName evidence="2">PDZ domain-containing protein</fullName>
    </recommendedName>
</protein>
<dbReference type="AlphaFoldDB" id="A0A7R9L8X9"/>
<name>A0A7R9L8X9_9ACAR</name>
<reference evidence="3" key="1">
    <citation type="submission" date="2020-11" db="EMBL/GenBank/DDBJ databases">
        <authorList>
            <person name="Tran Van P."/>
        </authorList>
    </citation>
    <scope>NUCLEOTIDE SEQUENCE</scope>
</reference>
<feature type="domain" description="PDZ" evidence="2">
    <location>
        <begin position="9"/>
        <end position="94"/>
    </location>
</feature>
<dbReference type="OrthoDB" id="6022711at2759"/>
<feature type="compositionally biased region" description="Polar residues" evidence="1">
    <location>
        <begin position="96"/>
        <end position="111"/>
    </location>
</feature>
<dbReference type="Proteomes" id="UP000728032">
    <property type="component" value="Unassembled WGS sequence"/>
</dbReference>
<dbReference type="PROSITE" id="PS50106">
    <property type="entry name" value="PDZ"/>
    <property type="match status" value="2"/>
</dbReference>
<evidence type="ECO:0000256" key="1">
    <source>
        <dbReference type="SAM" id="MobiDB-lite"/>
    </source>
</evidence>
<dbReference type="Pfam" id="PF00595">
    <property type="entry name" value="PDZ"/>
    <property type="match status" value="2"/>
</dbReference>
<sequence length="306" mass="33460">MSRDGMYRTVTLEKDQSGELGIYITGKVDINGYLTYVVADLETNGPAHRAKVIDKDDEVLAINGIVLRGLQLEDALRHLRCSDRVVQIIIAKQKPSFSNSSTKTPKTNGLISDSKPEMNENCKQSNLYSNARQTPTQTQQKLSTLSRLTLNRSCRPISTPNSIDNIQLNPNLNSSGNNCGLWTLPRKPKADTSLGLRTIVYQKGPDSKGLGFSIVGGIDSPKGQMGIFVKTIYPTGQAAQFANLFEGDQIFSINGESTEGLTHSEALTMFKRIKRGDVVLHIGRRADVALNSSKNSKSCSNLDLIS</sequence>
<accession>A0A7R9L8X9</accession>
<feature type="domain" description="PDZ" evidence="2">
    <location>
        <begin position="198"/>
        <end position="272"/>
    </location>
</feature>
<feature type="region of interest" description="Disordered" evidence="1">
    <location>
        <begin position="96"/>
        <end position="118"/>
    </location>
</feature>
<dbReference type="EMBL" id="CAJPVJ010000067">
    <property type="protein sequence ID" value="CAG2160107.1"/>
    <property type="molecule type" value="Genomic_DNA"/>
</dbReference>
<dbReference type="CDD" id="cd00136">
    <property type="entry name" value="PDZ_canonical"/>
    <property type="match status" value="1"/>
</dbReference>
<evidence type="ECO:0000313" key="3">
    <source>
        <dbReference type="EMBL" id="CAD7637268.1"/>
    </source>
</evidence>
<evidence type="ECO:0000313" key="4">
    <source>
        <dbReference type="Proteomes" id="UP000728032"/>
    </source>
</evidence>
<dbReference type="Gene3D" id="2.30.42.10">
    <property type="match status" value="2"/>
</dbReference>
<dbReference type="EMBL" id="OC914892">
    <property type="protein sequence ID" value="CAD7637268.1"/>
    <property type="molecule type" value="Genomic_DNA"/>
</dbReference>
<dbReference type="PANTHER" id="PTHR11324">
    <property type="entry name" value="IL16-RELATED"/>
    <property type="match status" value="1"/>
</dbReference>
<keyword evidence="4" id="KW-1185">Reference proteome</keyword>
<evidence type="ECO:0000259" key="2">
    <source>
        <dbReference type="PROSITE" id="PS50106"/>
    </source>
</evidence>
<dbReference type="PANTHER" id="PTHR11324:SF16">
    <property type="entry name" value="PDZ DOMAIN-CONTAINING PROTEIN 2"/>
    <property type="match status" value="1"/>
</dbReference>
<dbReference type="InterPro" id="IPR036034">
    <property type="entry name" value="PDZ_sf"/>
</dbReference>
<proteinExistence type="predicted"/>
<dbReference type="InterPro" id="IPR001478">
    <property type="entry name" value="PDZ"/>
</dbReference>
<dbReference type="SUPFAM" id="SSF50156">
    <property type="entry name" value="PDZ domain-like"/>
    <property type="match status" value="2"/>
</dbReference>
<gene>
    <name evidence="3" type="ORF">ONB1V03_LOCUS717</name>
</gene>
<dbReference type="SMART" id="SM00228">
    <property type="entry name" value="PDZ"/>
    <property type="match status" value="2"/>
</dbReference>